<protein>
    <submittedName>
        <fullName evidence="1">Uncharacterized protein</fullName>
    </submittedName>
</protein>
<organism evidence="1 2">
    <name type="scientific">Kribbella aluminosa</name>
    <dbReference type="NCBI Taxonomy" id="416017"/>
    <lineage>
        <taxon>Bacteria</taxon>
        <taxon>Bacillati</taxon>
        <taxon>Actinomycetota</taxon>
        <taxon>Actinomycetes</taxon>
        <taxon>Propionibacteriales</taxon>
        <taxon>Kribbellaceae</taxon>
        <taxon>Kribbella</taxon>
    </lineage>
</organism>
<gene>
    <name evidence="1" type="ORF">JOF29_003131</name>
</gene>
<keyword evidence="2" id="KW-1185">Reference proteome</keyword>
<evidence type="ECO:0000313" key="1">
    <source>
        <dbReference type="EMBL" id="MBP2352048.1"/>
    </source>
</evidence>
<dbReference type="EMBL" id="JAGINT010000001">
    <property type="protein sequence ID" value="MBP2352048.1"/>
    <property type="molecule type" value="Genomic_DNA"/>
</dbReference>
<reference evidence="1 2" key="1">
    <citation type="submission" date="2021-03" db="EMBL/GenBank/DDBJ databases">
        <title>Sequencing the genomes of 1000 actinobacteria strains.</title>
        <authorList>
            <person name="Klenk H.-P."/>
        </authorList>
    </citation>
    <scope>NUCLEOTIDE SEQUENCE [LARGE SCALE GENOMIC DNA]</scope>
    <source>
        <strain evidence="1 2">DSM 18824</strain>
    </source>
</reference>
<proteinExistence type="predicted"/>
<evidence type="ECO:0000313" key="2">
    <source>
        <dbReference type="Proteomes" id="UP000755585"/>
    </source>
</evidence>
<comment type="caution">
    <text evidence="1">The sequence shown here is derived from an EMBL/GenBank/DDBJ whole genome shotgun (WGS) entry which is preliminary data.</text>
</comment>
<accession>A0ABS4UK90</accession>
<sequence length="34" mass="3862">MPHSTAPRKIDTIPDITRMTAMIHRMNPMALPLC</sequence>
<dbReference type="Proteomes" id="UP000755585">
    <property type="component" value="Unassembled WGS sequence"/>
</dbReference>
<name>A0ABS4UK90_9ACTN</name>